<reference evidence="3" key="1">
    <citation type="submission" date="2022-04" db="EMBL/GenBank/DDBJ databases">
        <authorList>
            <person name="Xu L."/>
            <person name="Lv Z."/>
        </authorList>
    </citation>
    <scope>NUCLEOTIDE SEQUENCE</scope>
    <source>
        <strain evidence="3">LV_2022a</strain>
    </source>
</reference>
<evidence type="ECO:0000313" key="3">
    <source>
        <dbReference type="EMBL" id="KAK4472228.1"/>
    </source>
</evidence>
<evidence type="ECO:0000256" key="1">
    <source>
        <dbReference type="SAM" id="MobiDB-lite"/>
    </source>
</evidence>
<feature type="transmembrane region" description="Helical" evidence="2">
    <location>
        <begin position="176"/>
        <end position="199"/>
    </location>
</feature>
<reference evidence="3" key="2">
    <citation type="journal article" date="2023" name="Infect Dis Poverty">
        <title>Chromosome-scale genome of the human blood fluke Schistosoma mekongi and its implications for public health.</title>
        <authorList>
            <person name="Zhou M."/>
            <person name="Xu L."/>
            <person name="Xu D."/>
            <person name="Chen W."/>
            <person name="Khan J."/>
            <person name="Hu Y."/>
            <person name="Huang H."/>
            <person name="Wei H."/>
            <person name="Zhang Y."/>
            <person name="Chusongsang P."/>
            <person name="Tanasarnprasert K."/>
            <person name="Hu X."/>
            <person name="Limpanont Y."/>
            <person name="Lv Z."/>
        </authorList>
    </citation>
    <scope>NUCLEOTIDE SEQUENCE</scope>
    <source>
        <strain evidence="3">LV_2022a</strain>
    </source>
</reference>
<comment type="caution">
    <text evidence="3">The sequence shown here is derived from an EMBL/GenBank/DDBJ whole genome shotgun (WGS) entry which is preliminary data.</text>
</comment>
<sequence>MTIEIRDGIYDGSGPIDDGVQIYKKVYPASSIVGGRLFTLIPKPRCLSQTSEMTCRDESQPKASCTWCPDCAKCVHNTSSCECSKQTSSIESQTNDLDDYSSSKNYQSTEATSGSDDKATEISTAVYEATKSTKNTNDNNDTTTEDRSLQATSQSQAVEHTKVTTSSQSSITHSNLYILIPIIVVCVLLCIFVVTYFVVYHF</sequence>
<evidence type="ECO:0000313" key="4">
    <source>
        <dbReference type="Proteomes" id="UP001292079"/>
    </source>
</evidence>
<name>A0AAE1ZEH8_SCHME</name>
<dbReference type="AlphaFoldDB" id="A0AAE1ZEH8"/>
<feature type="compositionally biased region" description="Polar residues" evidence="1">
    <location>
        <begin position="149"/>
        <end position="164"/>
    </location>
</feature>
<evidence type="ECO:0000256" key="2">
    <source>
        <dbReference type="SAM" id="Phobius"/>
    </source>
</evidence>
<feature type="compositionally biased region" description="Polar residues" evidence="1">
    <location>
        <begin position="93"/>
        <end position="114"/>
    </location>
</feature>
<organism evidence="3 4">
    <name type="scientific">Schistosoma mekongi</name>
    <name type="common">Parasitic worm</name>
    <dbReference type="NCBI Taxonomy" id="38744"/>
    <lineage>
        <taxon>Eukaryota</taxon>
        <taxon>Metazoa</taxon>
        <taxon>Spiralia</taxon>
        <taxon>Lophotrochozoa</taxon>
        <taxon>Platyhelminthes</taxon>
        <taxon>Trematoda</taxon>
        <taxon>Digenea</taxon>
        <taxon>Strigeidida</taxon>
        <taxon>Schistosomatoidea</taxon>
        <taxon>Schistosomatidae</taxon>
        <taxon>Schistosoma</taxon>
    </lineage>
</organism>
<keyword evidence="4" id="KW-1185">Reference proteome</keyword>
<keyword evidence="2" id="KW-1133">Transmembrane helix</keyword>
<gene>
    <name evidence="3" type="ORF">MN116_000535</name>
</gene>
<proteinExistence type="predicted"/>
<dbReference type="Proteomes" id="UP001292079">
    <property type="component" value="Unassembled WGS sequence"/>
</dbReference>
<feature type="region of interest" description="Disordered" evidence="1">
    <location>
        <begin position="93"/>
        <end position="164"/>
    </location>
</feature>
<dbReference type="EMBL" id="JALJAT010000002">
    <property type="protein sequence ID" value="KAK4472228.1"/>
    <property type="molecule type" value="Genomic_DNA"/>
</dbReference>
<feature type="compositionally biased region" description="Low complexity" evidence="1">
    <location>
        <begin position="130"/>
        <end position="142"/>
    </location>
</feature>
<keyword evidence="2" id="KW-0812">Transmembrane</keyword>
<keyword evidence="2" id="KW-0472">Membrane</keyword>
<protein>
    <submittedName>
        <fullName evidence="3">Uncharacterized protein</fullName>
    </submittedName>
</protein>
<accession>A0AAE1ZEH8</accession>